<evidence type="ECO:0000313" key="2">
    <source>
        <dbReference type="Proteomes" id="UP000014420"/>
    </source>
</evidence>
<sequence>MSELTAKEEAFAQAYVLGGCSDATAAWRKAHPLSKAKPETQHQKACRMLADGNVKARINALKKKASEQSERDFGVSVEWRLSMLKKIVDAGMEQWHDQSGNARRENLAAARGAIQTINDMLGVALPGEKGKRKSFSVKLRIEDASAEPDDE</sequence>
<dbReference type="Proteomes" id="UP000014420">
    <property type="component" value="Segment"/>
</dbReference>
<dbReference type="EMBL" id="KC460990">
    <property type="protein sequence ID" value="AGN89485.1"/>
    <property type="molecule type" value="Genomic_DNA"/>
</dbReference>
<keyword evidence="2" id="KW-1185">Reference proteome</keyword>
<dbReference type="PROSITE" id="PS51257">
    <property type="entry name" value="PROKAR_LIPOPROTEIN"/>
    <property type="match status" value="1"/>
</dbReference>
<dbReference type="GeneID" id="15957265"/>
<dbReference type="KEGG" id="vg:15957265"/>
<proteinExistence type="predicted"/>
<organism evidence="1 2">
    <name type="scientific">Serratia phage Eta</name>
    <dbReference type="NCBI Taxonomy" id="1282995"/>
    <lineage>
        <taxon>Viruses</taxon>
        <taxon>Duplodnaviria</taxon>
        <taxon>Heunggongvirae</taxon>
        <taxon>Uroviricota</taxon>
        <taxon>Caudoviricetes</taxon>
        <taxon>Sarkviridae</taxon>
        <taxon>Seretavirus</taxon>
        <taxon>Seretavirus eta</taxon>
    </lineage>
</organism>
<gene>
    <name evidence="1" type="primary">terS</name>
    <name evidence="1" type="ORF">Eta_0039</name>
</gene>
<name>R9VYJ8_9CAUD</name>
<evidence type="ECO:0000313" key="1">
    <source>
        <dbReference type="EMBL" id="AGN89485.1"/>
    </source>
</evidence>
<dbReference type="RefSeq" id="YP_008130332.1">
    <property type="nucleotide sequence ID" value="NC_021563.1"/>
</dbReference>
<accession>R9VYJ8</accession>
<dbReference type="InterPro" id="IPR038713">
    <property type="entry name" value="Terminase_Gp1_N_sf"/>
</dbReference>
<protein>
    <submittedName>
        <fullName evidence="1">Terminase small subunit</fullName>
    </submittedName>
</protein>
<dbReference type="Gene3D" id="1.10.10.1400">
    <property type="entry name" value="Terminase, small subunit, N-terminal DNA-binding domain, HTH motif"/>
    <property type="match status" value="1"/>
</dbReference>
<reference evidence="1 2" key="1">
    <citation type="journal article" date="2014" name="Virol. J.">
        <title>The genome and proteome of Serratia bacteriophage ? which forms unstable lysogens.</title>
        <authorList>
            <person name="Denyes J.M."/>
            <person name="Krell P.J."/>
            <person name="Manderville R.A."/>
            <person name="Ackermann H.W."/>
            <person name="She Y.M."/>
            <person name="Kropinski A.M."/>
        </authorList>
    </citation>
    <scope>NUCLEOTIDE SEQUENCE [LARGE SCALE GENOMIC DNA]</scope>
</reference>